<proteinExistence type="predicted"/>
<sequence length="172" mass="20361">MLINLACPEIWRQYHLTTRPGPLKKADSYSVRPASAYCYNCGEKGHYGFECSGKRMFGGIFLSYPFICYYDNKYDTKKSLQRAKKKVQELQKAGLLPKTLKRPHIDYDQEEHKHKKKRNVWKEHGKRGDHNNLRKKSLADLIKERKQCFRRWPSYATFLDMIILKFVIDVAL</sequence>
<gene>
    <name evidence="12" type="ORF">NXF25_006767</name>
</gene>
<dbReference type="AlphaFoldDB" id="A0AAW1C0R6"/>
<reference evidence="12 13" key="1">
    <citation type="journal article" date="2024" name="Proc. Natl. Acad. Sci. U.S.A.">
        <title>The genetic regulatory architecture and epigenomic basis for age-related changes in rattlesnake venom.</title>
        <authorList>
            <person name="Hogan M.P."/>
            <person name="Holding M.L."/>
            <person name="Nystrom G.S."/>
            <person name="Colston T.J."/>
            <person name="Bartlett D.A."/>
            <person name="Mason A.J."/>
            <person name="Ellsworth S.A."/>
            <person name="Rautsaw R.M."/>
            <person name="Lawrence K.C."/>
            <person name="Strickland J.L."/>
            <person name="He B."/>
            <person name="Fraser P."/>
            <person name="Margres M.J."/>
            <person name="Gilbert D.M."/>
            <person name="Gibbs H.L."/>
            <person name="Parkinson C.L."/>
            <person name="Rokyta D.R."/>
        </authorList>
    </citation>
    <scope>NUCLEOTIDE SEQUENCE [LARGE SCALE GENOMIC DNA]</scope>
    <source>
        <strain evidence="12">DRR0105</strain>
    </source>
</reference>
<accession>A0AAW1C0R6</accession>
<comment type="subcellular location">
    <subcellularLocation>
        <location evidence="1">Nucleus</location>
    </subcellularLocation>
</comment>
<protein>
    <recommendedName>
        <fullName evidence="7">Zinc finger CCHC domain-containing protein 7</fullName>
    </recommendedName>
    <alternativeName>
        <fullName evidence="8">TRAMP-like complex RNA-binding factor ZCCHC7</fullName>
    </alternativeName>
</protein>
<evidence type="ECO:0000313" key="12">
    <source>
        <dbReference type="EMBL" id="KAK9407993.1"/>
    </source>
</evidence>
<keyword evidence="3" id="KW-0677">Repeat</keyword>
<feature type="compositionally biased region" description="Basic and acidic residues" evidence="10">
    <location>
        <begin position="120"/>
        <end position="131"/>
    </location>
</feature>
<dbReference type="SUPFAM" id="SSF57756">
    <property type="entry name" value="Retrovirus zinc finger-like domains"/>
    <property type="match status" value="1"/>
</dbReference>
<evidence type="ECO:0000256" key="2">
    <source>
        <dbReference type="ARBA" id="ARBA00022723"/>
    </source>
</evidence>
<evidence type="ECO:0000256" key="8">
    <source>
        <dbReference type="ARBA" id="ARBA00043023"/>
    </source>
</evidence>
<dbReference type="InterPro" id="IPR001878">
    <property type="entry name" value="Znf_CCHC"/>
</dbReference>
<evidence type="ECO:0000256" key="9">
    <source>
        <dbReference type="PROSITE-ProRule" id="PRU00047"/>
    </source>
</evidence>
<evidence type="ECO:0000256" key="4">
    <source>
        <dbReference type="ARBA" id="ARBA00022771"/>
    </source>
</evidence>
<dbReference type="GO" id="GO:0071039">
    <property type="term" value="P:nuclear polyadenylation-dependent CUT catabolic process"/>
    <property type="evidence" value="ECO:0007669"/>
    <property type="project" value="TreeGrafter"/>
</dbReference>
<feature type="region of interest" description="Disordered" evidence="10">
    <location>
        <begin position="106"/>
        <end position="131"/>
    </location>
</feature>
<dbReference type="InterPro" id="IPR051644">
    <property type="entry name" value="TRAMP_AT-DNA-binding"/>
</dbReference>
<evidence type="ECO:0000313" key="13">
    <source>
        <dbReference type="Proteomes" id="UP001474421"/>
    </source>
</evidence>
<dbReference type="GO" id="GO:0031499">
    <property type="term" value="C:TRAMP complex"/>
    <property type="evidence" value="ECO:0007669"/>
    <property type="project" value="TreeGrafter"/>
</dbReference>
<evidence type="ECO:0000259" key="11">
    <source>
        <dbReference type="PROSITE" id="PS50158"/>
    </source>
</evidence>
<keyword evidence="13" id="KW-1185">Reference proteome</keyword>
<dbReference type="GO" id="GO:0003723">
    <property type="term" value="F:RNA binding"/>
    <property type="evidence" value="ECO:0007669"/>
    <property type="project" value="TreeGrafter"/>
</dbReference>
<evidence type="ECO:0000256" key="10">
    <source>
        <dbReference type="SAM" id="MobiDB-lite"/>
    </source>
</evidence>
<keyword evidence="5" id="KW-0862">Zinc</keyword>
<feature type="domain" description="CCHC-type" evidence="11">
    <location>
        <begin position="38"/>
        <end position="51"/>
    </location>
</feature>
<dbReference type="GO" id="GO:0008270">
    <property type="term" value="F:zinc ion binding"/>
    <property type="evidence" value="ECO:0007669"/>
    <property type="project" value="UniProtKB-KW"/>
</dbReference>
<name>A0AAW1C0R6_CROAD</name>
<dbReference type="GO" id="GO:0071037">
    <property type="term" value="P:nuclear polyadenylation-dependent snRNA catabolic process"/>
    <property type="evidence" value="ECO:0007669"/>
    <property type="project" value="TreeGrafter"/>
</dbReference>
<dbReference type="GO" id="GO:0071031">
    <property type="term" value="P:nuclear mRNA surveillance of mRNA 3'-end processing"/>
    <property type="evidence" value="ECO:0007669"/>
    <property type="project" value="TreeGrafter"/>
</dbReference>
<keyword evidence="2" id="KW-0479">Metal-binding</keyword>
<evidence type="ECO:0000256" key="6">
    <source>
        <dbReference type="ARBA" id="ARBA00023242"/>
    </source>
</evidence>
<evidence type="ECO:0000256" key="3">
    <source>
        <dbReference type="ARBA" id="ARBA00022737"/>
    </source>
</evidence>
<dbReference type="Pfam" id="PF00098">
    <property type="entry name" value="zf-CCHC"/>
    <property type="match status" value="1"/>
</dbReference>
<evidence type="ECO:0000256" key="1">
    <source>
        <dbReference type="ARBA" id="ARBA00004123"/>
    </source>
</evidence>
<dbReference type="GO" id="GO:0071036">
    <property type="term" value="P:nuclear polyadenylation-dependent snoRNA catabolic process"/>
    <property type="evidence" value="ECO:0007669"/>
    <property type="project" value="TreeGrafter"/>
</dbReference>
<keyword evidence="6" id="KW-0539">Nucleus</keyword>
<dbReference type="PANTHER" id="PTHR46543">
    <property type="entry name" value="ZINC FINGER CCHC DOMAIN-CONTAINING PROTEIN 7"/>
    <property type="match status" value="1"/>
</dbReference>
<dbReference type="Gene3D" id="4.10.60.10">
    <property type="entry name" value="Zinc finger, CCHC-type"/>
    <property type="match status" value="1"/>
</dbReference>
<evidence type="ECO:0000256" key="7">
    <source>
        <dbReference type="ARBA" id="ARBA00041190"/>
    </source>
</evidence>
<dbReference type="GO" id="GO:0071035">
    <property type="term" value="P:nuclear polyadenylation-dependent rRNA catabolic process"/>
    <property type="evidence" value="ECO:0007669"/>
    <property type="project" value="TreeGrafter"/>
</dbReference>
<keyword evidence="4 9" id="KW-0863">Zinc-finger</keyword>
<dbReference type="Proteomes" id="UP001474421">
    <property type="component" value="Unassembled WGS sequence"/>
</dbReference>
<dbReference type="InterPro" id="IPR036875">
    <property type="entry name" value="Znf_CCHC_sf"/>
</dbReference>
<organism evidence="12 13">
    <name type="scientific">Crotalus adamanteus</name>
    <name type="common">Eastern diamondback rattlesnake</name>
    <dbReference type="NCBI Taxonomy" id="8729"/>
    <lineage>
        <taxon>Eukaryota</taxon>
        <taxon>Metazoa</taxon>
        <taxon>Chordata</taxon>
        <taxon>Craniata</taxon>
        <taxon>Vertebrata</taxon>
        <taxon>Euteleostomi</taxon>
        <taxon>Lepidosauria</taxon>
        <taxon>Squamata</taxon>
        <taxon>Bifurcata</taxon>
        <taxon>Unidentata</taxon>
        <taxon>Episquamata</taxon>
        <taxon>Toxicofera</taxon>
        <taxon>Serpentes</taxon>
        <taxon>Colubroidea</taxon>
        <taxon>Viperidae</taxon>
        <taxon>Crotalinae</taxon>
        <taxon>Crotalus</taxon>
    </lineage>
</organism>
<dbReference type="PROSITE" id="PS50158">
    <property type="entry name" value="ZF_CCHC"/>
    <property type="match status" value="1"/>
</dbReference>
<evidence type="ECO:0000256" key="5">
    <source>
        <dbReference type="ARBA" id="ARBA00022833"/>
    </source>
</evidence>
<dbReference type="GO" id="GO:0071038">
    <property type="term" value="P:TRAMP-dependent tRNA surveillance pathway"/>
    <property type="evidence" value="ECO:0007669"/>
    <property type="project" value="TreeGrafter"/>
</dbReference>
<dbReference type="EMBL" id="JAOTOJ010000002">
    <property type="protein sequence ID" value="KAK9407993.1"/>
    <property type="molecule type" value="Genomic_DNA"/>
</dbReference>
<comment type="caution">
    <text evidence="12">The sequence shown here is derived from an EMBL/GenBank/DDBJ whole genome shotgun (WGS) entry which is preliminary data.</text>
</comment>
<dbReference type="PANTHER" id="PTHR46543:SF1">
    <property type="entry name" value="ZINC FINGER CCHC DOMAIN-CONTAINING PROTEIN 7"/>
    <property type="match status" value="1"/>
</dbReference>